<comment type="caution">
    <text evidence="2">The sequence shown here is derived from an EMBL/GenBank/DDBJ whole genome shotgun (WGS) entry which is preliminary data.</text>
</comment>
<reference evidence="2 3" key="1">
    <citation type="journal article" date="2019" name="Int. J. Syst. Evol. Microbiol.">
        <title>The Global Catalogue of Microorganisms (GCM) 10K type strain sequencing project: providing services to taxonomists for standard genome sequencing and annotation.</title>
        <authorList>
            <consortium name="The Broad Institute Genomics Platform"/>
            <consortium name="The Broad Institute Genome Sequencing Center for Infectious Disease"/>
            <person name="Wu L."/>
            <person name="Ma J."/>
        </authorList>
    </citation>
    <scope>NUCLEOTIDE SEQUENCE [LARGE SCALE GENOMIC DNA]</scope>
    <source>
        <strain evidence="2 3">JCM 15575</strain>
    </source>
</reference>
<name>A0ABN2GVB5_9MICO</name>
<organism evidence="2 3">
    <name type="scientific">Microbacterium lacus</name>
    <dbReference type="NCBI Taxonomy" id="415217"/>
    <lineage>
        <taxon>Bacteria</taxon>
        <taxon>Bacillati</taxon>
        <taxon>Actinomycetota</taxon>
        <taxon>Actinomycetes</taxon>
        <taxon>Micrococcales</taxon>
        <taxon>Microbacteriaceae</taxon>
        <taxon>Microbacterium</taxon>
    </lineage>
</organism>
<protein>
    <submittedName>
        <fullName evidence="2">Uncharacterized protein</fullName>
    </submittedName>
</protein>
<sequence>MQEPIPRAVRRQLHVETVVFTRTLDVQLSSQRKREGGQDEDEGDGVGDGAGANTSGQRPAASG</sequence>
<proteinExistence type="predicted"/>
<gene>
    <name evidence="2" type="ORF">GCM10009807_21450</name>
</gene>
<accession>A0ABN2GVB5</accession>
<evidence type="ECO:0000313" key="3">
    <source>
        <dbReference type="Proteomes" id="UP001500596"/>
    </source>
</evidence>
<dbReference type="EMBL" id="BAAAPK010000001">
    <property type="protein sequence ID" value="GAA1677214.1"/>
    <property type="molecule type" value="Genomic_DNA"/>
</dbReference>
<evidence type="ECO:0000256" key="1">
    <source>
        <dbReference type="SAM" id="MobiDB-lite"/>
    </source>
</evidence>
<keyword evidence="3" id="KW-1185">Reference proteome</keyword>
<feature type="region of interest" description="Disordered" evidence="1">
    <location>
        <begin position="25"/>
        <end position="63"/>
    </location>
</feature>
<evidence type="ECO:0000313" key="2">
    <source>
        <dbReference type="EMBL" id="GAA1677214.1"/>
    </source>
</evidence>
<dbReference type="Proteomes" id="UP001500596">
    <property type="component" value="Unassembled WGS sequence"/>
</dbReference>